<dbReference type="InterPro" id="IPR014729">
    <property type="entry name" value="Rossmann-like_a/b/a_fold"/>
</dbReference>
<organism evidence="5 6">
    <name type="scientific">Conexivisphaera calida</name>
    <dbReference type="NCBI Taxonomy" id="1874277"/>
    <lineage>
        <taxon>Archaea</taxon>
        <taxon>Nitrososphaerota</taxon>
        <taxon>Conexivisphaeria</taxon>
        <taxon>Conexivisphaerales</taxon>
        <taxon>Conexivisphaeraceae</taxon>
        <taxon>Conexivisphaera</taxon>
    </lineage>
</organism>
<evidence type="ECO:0000313" key="6">
    <source>
        <dbReference type="Proteomes" id="UP000509448"/>
    </source>
</evidence>
<dbReference type="InterPro" id="IPR001962">
    <property type="entry name" value="Asn_synthase"/>
</dbReference>
<dbReference type="GO" id="GO:0006529">
    <property type="term" value="P:asparagine biosynthetic process"/>
    <property type="evidence" value="ECO:0007669"/>
    <property type="project" value="InterPro"/>
</dbReference>
<sequence>MTASPASPGYPGIEHARDINSCYGLFDSGFQGERVCGFVSRAGSGDLRGRPGSYSYVARTDKGVEASREIWSPYPVYTCSGARVTLGASLPGCRLLAPGSHVLLTDDGVEYSREFLGTASSSTRIEELVESLARALTACHRIVACGSREIAIAFSGGLDSSLLAHMSSEICGQSVVLYTVTDDVGRGLDVAMEAADVLGLPLRVVRISEKYLHQFQDVLFSGSVMDAALSIGFSSVAAAARADGHGHLVLGQLADELFGGYHRYLRLHGSDLESAMRLGLEASSESLVRDFSAVASRGVMPLFPYTCNEIVRSAIEIPVDLMVLNGVRKYPLRMAALALGMPERLAMREKRAFQYSSGLERLVRAIRRGVRRSRAPEAPPPTRRFSARIPGLCVPFLHRALPAPSASWTPAPPRPADRWTISPLGASAHPRAAR</sequence>
<keyword evidence="2" id="KW-0067">ATP-binding</keyword>
<keyword evidence="1" id="KW-0547">Nucleotide-binding</keyword>
<dbReference type="Pfam" id="PF00733">
    <property type="entry name" value="Asn_synthase"/>
    <property type="match status" value="2"/>
</dbReference>
<keyword evidence="6" id="KW-1185">Reference proteome</keyword>
<dbReference type="EMBL" id="AP018732">
    <property type="protein sequence ID" value="BBE42929.1"/>
    <property type="molecule type" value="Genomic_DNA"/>
</dbReference>
<evidence type="ECO:0000256" key="1">
    <source>
        <dbReference type="ARBA" id="ARBA00022741"/>
    </source>
</evidence>
<dbReference type="PANTHER" id="PTHR11772">
    <property type="entry name" value="ASPARAGINE SYNTHETASE"/>
    <property type="match status" value="1"/>
</dbReference>
<dbReference type="SUPFAM" id="SSF52402">
    <property type="entry name" value="Adenine nucleotide alpha hydrolases-like"/>
    <property type="match status" value="1"/>
</dbReference>
<protein>
    <submittedName>
        <fullName evidence="5">Asparagine synthetase B</fullName>
    </submittedName>
</protein>
<accession>A0A4P2VEA5</accession>
<gene>
    <name evidence="5" type="ORF">NAS2_1551</name>
</gene>
<dbReference type="KEGG" id="ccai:NAS2_1551"/>
<feature type="domain" description="Asparagine synthetase" evidence="4">
    <location>
        <begin position="298"/>
        <end position="370"/>
    </location>
</feature>
<reference evidence="5 6" key="1">
    <citation type="journal article" date="2019" name="ISME J.">
        <title>Isolation and characterization of a thermophilic sulfur- and iron-reducing thaumarchaeote from a terrestrial acidic hot spring.</title>
        <authorList>
            <person name="Kato S."/>
            <person name="Itoh T."/>
            <person name="Yuki M."/>
            <person name="Nagamori M."/>
            <person name="Ohnishi M."/>
            <person name="Uematsu K."/>
            <person name="Suzuki K."/>
            <person name="Takashina T."/>
            <person name="Ohkuma M."/>
        </authorList>
    </citation>
    <scope>NUCLEOTIDE SEQUENCE [LARGE SCALE GENOMIC DNA]</scope>
    <source>
        <strain evidence="5 6">NAS-02</strain>
    </source>
</reference>
<proteinExistence type="predicted"/>
<evidence type="ECO:0000259" key="4">
    <source>
        <dbReference type="Pfam" id="PF00733"/>
    </source>
</evidence>
<evidence type="ECO:0000313" key="5">
    <source>
        <dbReference type="EMBL" id="BBE42929.1"/>
    </source>
</evidence>
<feature type="region of interest" description="Disordered" evidence="3">
    <location>
        <begin position="406"/>
        <end position="434"/>
    </location>
</feature>
<evidence type="ECO:0000256" key="3">
    <source>
        <dbReference type="SAM" id="MobiDB-lite"/>
    </source>
</evidence>
<evidence type="ECO:0000256" key="2">
    <source>
        <dbReference type="ARBA" id="ARBA00022840"/>
    </source>
</evidence>
<dbReference type="CDD" id="cd01991">
    <property type="entry name" value="Asn_synthase_B_C"/>
    <property type="match status" value="1"/>
</dbReference>
<feature type="domain" description="Asparagine synthetase" evidence="4">
    <location>
        <begin position="144"/>
        <end position="286"/>
    </location>
</feature>
<dbReference type="PANTHER" id="PTHR11772:SF2">
    <property type="entry name" value="ASPARAGINE SYNTHETASE [GLUTAMINE-HYDROLYZING]"/>
    <property type="match status" value="1"/>
</dbReference>
<dbReference type="GO" id="GO:0004066">
    <property type="term" value="F:asparagine synthase (glutamine-hydrolyzing) activity"/>
    <property type="evidence" value="ECO:0007669"/>
    <property type="project" value="InterPro"/>
</dbReference>
<dbReference type="Proteomes" id="UP000509448">
    <property type="component" value="Chromosome"/>
</dbReference>
<name>A0A4P2VEA5_9ARCH</name>
<dbReference type="InterPro" id="IPR050795">
    <property type="entry name" value="Asn_Synthetase"/>
</dbReference>
<dbReference type="Gene3D" id="3.40.50.620">
    <property type="entry name" value="HUPs"/>
    <property type="match status" value="1"/>
</dbReference>
<dbReference type="AlphaFoldDB" id="A0A4P2VEA5"/>
<dbReference type="GO" id="GO:0005524">
    <property type="term" value="F:ATP binding"/>
    <property type="evidence" value="ECO:0007669"/>
    <property type="project" value="UniProtKB-KW"/>
</dbReference>
<dbReference type="GO" id="GO:0005829">
    <property type="term" value="C:cytosol"/>
    <property type="evidence" value="ECO:0007669"/>
    <property type="project" value="TreeGrafter"/>
</dbReference>